<dbReference type="Pfam" id="PF01757">
    <property type="entry name" value="Acyl_transf_3"/>
    <property type="match status" value="1"/>
</dbReference>
<feature type="transmembrane region" description="Helical" evidence="1">
    <location>
        <begin position="160"/>
        <end position="175"/>
    </location>
</feature>
<dbReference type="RefSeq" id="WP_124936958.1">
    <property type="nucleotide sequence ID" value="NZ_RJVQ01000003.1"/>
</dbReference>
<keyword evidence="1" id="KW-1133">Transmembrane helix</keyword>
<feature type="transmembrane region" description="Helical" evidence="1">
    <location>
        <begin position="181"/>
        <end position="199"/>
    </location>
</feature>
<gene>
    <name evidence="3" type="ORF">EES38_09615</name>
</gene>
<dbReference type="InterPro" id="IPR002656">
    <property type="entry name" value="Acyl_transf_3_dom"/>
</dbReference>
<feature type="transmembrane region" description="Helical" evidence="1">
    <location>
        <begin position="315"/>
        <end position="336"/>
    </location>
</feature>
<keyword evidence="1" id="KW-0472">Membrane</keyword>
<dbReference type="OrthoDB" id="9814956at2"/>
<name>A0A3N9TIX3_9VIBR</name>
<dbReference type="GO" id="GO:0016747">
    <property type="term" value="F:acyltransferase activity, transferring groups other than amino-acyl groups"/>
    <property type="evidence" value="ECO:0007669"/>
    <property type="project" value="InterPro"/>
</dbReference>
<sequence length="363" mass="41693">MDNNKAVTSGMMVANFIATLFVIAIHYSSKIHVDGPELESWNYLFQEFFSNGISRVAVPFFALTSGFFLAKQLQSDRTYKTIYSGKIKTLILPYVIGSTAIFVLSETVKWIDPARSNSTISPEHLFHVIVMHPKSIQFWFLRDLIILTLASPILFTKERVLAYGATAIMGVSWWLDYQPLPVVSGWYLVNIETLFYFMLGRIAYDNKDKFFALVNIKGLYKSFILFVWLILTAVRVYIDPKINVWYDDDYTLQSILIYKTAIAVGVISLMQLSVYLANNKTIIYLSGLTFFAYLFHFVPLVYMRDITYAYFDKAYAFYINFPLCLLVVFGLAHVCAKYSPLIFARLTGGRDPRKSLQRVSNQN</sequence>
<keyword evidence="1" id="KW-0812">Transmembrane</keyword>
<keyword evidence="4" id="KW-1185">Reference proteome</keyword>
<proteinExistence type="predicted"/>
<feature type="transmembrane region" description="Helical" evidence="1">
    <location>
        <begin position="219"/>
        <end position="238"/>
    </location>
</feature>
<evidence type="ECO:0000256" key="1">
    <source>
        <dbReference type="SAM" id="Phobius"/>
    </source>
</evidence>
<evidence type="ECO:0000313" key="3">
    <source>
        <dbReference type="EMBL" id="RQW63495.1"/>
    </source>
</evidence>
<dbReference type="EMBL" id="RJVQ01000003">
    <property type="protein sequence ID" value="RQW63495.1"/>
    <property type="molecule type" value="Genomic_DNA"/>
</dbReference>
<feature type="transmembrane region" description="Helical" evidence="1">
    <location>
        <begin position="48"/>
        <end position="70"/>
    </location>
</feature>
<feature type="transmembrane region" description="Helical" evidence="1">
    <location>
        <begin position="136"/>
        <end position="155"/>
    </location>
</feature>
<dbReference type="AlphaFoldDB" id="A0A3N9TIX3"/>
<feature type="transmembrane region" description="Helical" evidence="1">
    <location>
        <begin position="91"/>
        <end position="111"/>
    </location>
</feature>
<dbReference type="Proteomes" id="UP000281112">
    <property type="component" value="Unassembled WGS sequence"/>
</dbReference>
<protein>
    <submittedName>
        <fullName evidence="3">Acyltransferase</fullName>
    </submittedName>
</protein>
<evidence type="ECO:0000313" key="4">
    <source>
        <dbReference type="Proteomes" id="UP000281112"/>
    </source>
</evidence>
<keyword evidence="3" id="KW-0808">Transferase</keyword>
<comment type="caution">
    <text evidence="3">The sequence shown here is derived from an EMBL/GenBank/DDBJ whole genome shotgun (WGS) entry which is preliminary data.</text>
</comment>
<feature type="transmembrane region" description="Helical" evidence="1">
    <location>
        <begin position="282"/>
        <end position="303"/>
    </location>
</feature>
<evidence type="ECO:0000259" key="2">
    <source>
        <dbReference type="Pfam" id="PF01757"/>
    </source>
</evidence>
<organism evidence="3 4">
    <name type="scientific">Vibrio viridaestus</name>
    <dbReference type="NCBI Taxonomy" id="2487322"/>
    <lineage>
        <taxon>Bacteria</taxon>
        <taxon>Pseudomonadati</taxon>
        <taxon>Pseudomonadota</taxon>
        <taxon>Gammaproteobacteria</taxon>
        <taxon>Vibrionales</taxon>
        <taxon>Vibrionaceae</taxon>
        <taxon>Vibrio</taxon>
    </lineage>
</organism>
<feature type="transmembrane region" description="Helical" evidence="1">
    <location>
        <begin position="250"/>
        <end position="270"/>
    </location>
</feature>
<feature type="transmembrane region" description="Helical" evidence="1">
    <location>
        <begin position="7"/>
        <end position="28"/>
    </location>
</feature>
<reference evidence="3 4" key="1">
    <citation type="submission" date="2018-11" db="EMBL/GenBank/DDBJ databases">
        <title>Vibrio LJC006 sp. nov., isolated from seawater during the bloom of the enteromorpha.</title>
        <authorList>
            <person name="Liang J."/>
        </authorList>
    </citation>
    <scope>NUCLEOTIDE SEQUENCE [LARGE SCALE GENOMIC DNA]</scope>
    <source>
        <strain evidence="3 4">LJC006</strain>
    </source>
</reference>
<accession>A0A3N9TIX3</accession>
<feature type="domain" description="Acyltransferase 3" evidence="2">
    <location>
        <begin position="16"/>
        <end position="331"/>
    </location>
</feature>
<keyword evidence="3" id="KW-0012">Acyltransferase</keyword>